<dbReference type="AlphaFoldDB" id="A0A2N3WMP1"/>
<comment type="caution">
    <text evidence="1">The sequence shown here is derived from an EMBL/GenBank/DDBJ whole genome shotgun (WGS) entry which is preliminary data.</text>
</comment>
<dbReference type="InterPro" id="IPR023393">
    <property type="entry name" value="START-like_dom_sf"/>
</dbReference>
<evidence type="ECO:0000313" key="1">
    <source>
        <dbReference type="EMBL" id="PKV95128.1"/>
    </source>
</evidence>
<organism evidence="1 2">
    <name type="scientific">Amycolatopsis echigonensis</name>
    <dbReference type="NCBI Taxonomy" id="2576905"/>
    <lineage>
        <taxon>Bacteria</taxon>
        <taxon>Bacillati</taxon>
        <taxon>Actinomycetota</taxon>
        <taxon>Actinomycetes</taxon>
        <taxon>Pseudonocardiales</taxon>
        <taxon>Pseudonocardiaceae</taxon>
        <taxon>Amycolatopsis</taxon>
    </lineage>
</organism>
<protein>
    <recommendedName>
        <fullName evidence="3">Activator of Hsp90 ATPase-like protein</fullName>
    </recommendedName>
</protein>
<evidence type="ECO:0008006" key="3">
    <source>
        <dbReference type="Google" id="ProtNLM"/>
    </source>
</evidence>
<gene>
    <name evidence="1" type="ORF">ATK30_6031</name>
</gene>
<evidence type="ECO:0000313" key="2">
    <source>
        <dbReference type="Proteomes" id="UP000233750"/>
    </source>
</evidence>
<accession>A0A2N3WMP1</accession>
<dbReference type="Proteomes" id="UP000233750">
    <property type="component" value="Unassembled WGS sequence"/>
</dbReference>
<keyword evidence="2" id="KW-1185">Reference proteome</keyword>
<dbReference type="Gene3D" id="3.30.530.20">
    <property type="match status" value="1"/>
</dbReference>
<dbReference type="SUPFAM" id="SSF55961">
    <property type="entry name" value="Bet v1-like"/>
    <property type="match status" value="1"/>
</dbReference>
<name>A0A2N3WMP1_9PSEU</name>
<dbReference type="EMBL" id="PJMY01000003">
    <property type="protein sequence ID" value="PKV95128.1"/>
    <property type="molecule type" value="Genomic_DNA"/>
</dbReference>
<sequence length="85" mass="9649">MKPVPTASAHRLADHIDLVLPRSFRAPIDDGWAAITEPERTTRWFGPWEGDETPGRTIRVQMPIPPLDDALFHRIGRKVLLTGRQ</sequence>
<proteinExistence type="predicted"/>
<reference evidence="1 2" key="1">
    <citation type="submission" date="2017-12" db="EMBL/GenBank/DDBJ databases">
        <title>Sequencing the genomes of 1000 Actinobacteria strains.</title>
        <authorList>
            <person name="Klenk H.-P."/>
        </authorList>
    </citation>
    <scope>NUCLEOTIDE SEQUENCE [LARGE SCALE GENOMIC DNA]</scope>
    <source>
        <strain evidence="1 2">DSM 45165</strain>
    </source>
</reference>